<protein>
    <submittedName>
        <fullName evidence="2 3">Uncharacterized protein</fullName>
    </submittedName>
</protein>
<reference evidence="4" key="1">
    <citation type="submission" date="2012-12" db="EMBL/GenBank/DDBJ databases">
        <authorList>
            <person name="Hellsten U."/>
            <person name="Grimwood J."/>
            <person name="Chapman J.A."/>
            <person name="Shapiro H."/>
            <person name="Aerts A."/>
            <person name="Otillar R.P."/>
            <person name="Terry A.Y."/>
            <person name="Boore J.L."/>
            <person name="Simakov O."/>
            <person name="Marletaz F."/>
            <person name="Cho S.-J."/>
            <person name="Edsinger-Gonzales E."/>
            <person name="Havlak P."/>
            <person name="Kuo D.-H."/>
            <person name="Larsson T."/>
            <person name="Lv J."/>
            <person name="Arendt D."/>
            <person name="Savage R."/>
            <person name="Osoegawa K."/>
            <person name="de Jong P."/>
            <person name="Lindberg D.R."/>
            <person name="Seaver E.C."/>
            <person name="Weisblat D.A."/>
            <person name="Putnam N.H."/>
            <person name="Grigoriev I.V."/>
            <person name="Rokhsar D.S."/>
        </authorList>
    </citation>
    <scope>NUCLEOTIDE SEQUENCE</scope>
</reference>
<evidence type="ECO:0000256" key="1">
    <source>
        <dbReference type="ARBA" id="ARBA00023180"/>
    </source>
</evidence>
<dbReference type="InterPro" id="IPR028994">
    <property type="entry name" value="Integrin_alpha_N"/>
</dbReference>
<keyword evidence="4" id="KW-1185">Reference proteome</keyword>
<dbReference type="HOGENOM" id="CLU_2006335_0_0_1"/>
<organism evidence="3 4">
    <name type="scientific">Helobdella robusta</name>
    <name type="common">Californian leech</name>
    <dbReference type="NCBI Taxonomy" id="6412"/>
    <lineage>
        <taxon>Eukaryota</taxon>
        <taxon>Metazoa</taxon>
        <taxon>Spiralia</taxon>
        <taxon>Lophotrochozoa</taxon>
        <taxon>Annelida</taxon>
        <taxon>Clitellata</taxon>
        <taxon>Hirudinea</taxon>
        <taxon>Rhynchobdellida</taxon>
        <taxon>Glossiphoniidae</taxon>
        <taxon>Helobdella</taxon>
    </lineage>
</organism>
<proteinExistence type="predicted"/>
<dbReference type="PRINTS" id="PR01185">
    <property type="entry name" value="INTEGRINA"/>
</dbReference>
<reference evidence="2 4" key="2">
    <citation type="journal article" date="2013" name="Nature">
        <title>Insights into bilaterian evolution from three spiralian genomes.</title>
        <authorList>
            <person name="Simakov O."/>
            <person name="Marletaz F."/>
            <person name="Cho S.J."/>
            <person name="Edsinger-Gonzales E."/>
            <person name="Havlak P."/>
            <person name="Hellsten U."/>
            <person name="Kuo D.H."/>
            <person name="Larsson T."/>
            <person name="Lv J."/>
            <person name="Arendt D."/>
            <person name="Savage R."/>
            <person name="Osoegawa K."/>
            <person name="de Jong P."/>
            <person name="Grimwood J."/>
            <person name="Chapman J.A."/>
            <person name="Shapiro H."/>
            <person name="Aerts A."/>
            <person name="Otillar R.P."/>
            <person name="Terry A.Y."/>
            <person name="Boore J.L."/>
            <person name="Grigoriev I.V."/>
            <person name="Lindberg D.R."/>
            <person name="Seaver E.C."/>
            <person name="Weisblat D.A."/>
            <person name="Putnam N.H."/>
            <person name="Rokhsar D.S."/>
        </authorList>
    </citation>
    <scope>NUCLEOTIDE SEQUENCE</scope>
</reference>
<name>T1ENF9_HELRO</name>
<keyword evidence="1" id="KW-0325">Glycoprotein</keyword>
<dbReference type="InParanoid" id="T1ENF9"/>
<gene>
    <name evidence="3" type="primary">20198109</name>
    <name evidence="2" type="ORF">HELRODRAFT_158963</name>
</gene>
<dbReference type="CTD" id="20198109"/>
<dbReference type="GO" id="GO:0008305">
    <property type="term" value="C:integrin complex"/>
    <property type="evidence" value="ECO:0007669"/>
    <property type="project" value="InterPro"/>
</dbReference>
<dbReference type="SUPFAM" id="SSF69318">
    <property type="entry name" value="Integrin alpha N-terminal domain"/>
    <property type="match status" value="1"/>
</dbReference>
<dbReference type="KEGG" id="hro:HELRODRAFT_158963"/>
<evidence type="ECO:0000313" key="4">
    <source>
        <dbReference type="Proteomes" id="UP000015101"/>
    </source>
</evidence>
<dbReference type="EMBL" id="KB095811">
    <property type="protein sequence ID" value="ESO12431.1"/>
    <property type="molecule type" value="Genomic_DNA"/>
</dbReference>
<evidence type="ECO:0000313" key="2">
    <source>
        <dbReference type="EMBL" id="ESO12431.1"/>
    </source>
</evidence>
<dbReference type="GeneID" id="20198109"/>
<dbReference type="InterPro" id="IPR000413">
    <property type="entry name" value="Integrin_alpha"/>
</dbReference>
<reference evidence="3" key="3">
    <citation type="submission" date="2015-06" db="UniProtKB">
        <authorList>
            <consortium name="EnsemblMetazoa"/>
        </authorList>
    </citation>
    <scope>IDENTIFICATION</scope>
</reference>
<dbReference type="EMBL" id="AMQM01000166">
    <property type="status" value="NOT_ANNOTATED_CDS"/>
    <property type="molecule type" value="Genomic_DNA"/>
</dbReference>
<dbReference type="Gene3D" id="2.130.10.130">
    <property type="entry name" value="Integrin alpha, N-terminal"/>
    <property type="match status" value="1"/>
</dbReference>
<dbReference type="GO" id="GO:0007155">
    <property type="term" value="P:cell adhesion"/>
    <property type="evidence" value="ECO:0007669"/>
    <property type="project" value="InterPro"/>
</dbReference>
<dbReference type="EnsemblMetazoa" id="HelroT158963">
    <property type="protein sequence ID" value="HelroP158963"/>
    <property type="gene ID" value="HelroG158963"/>
</dbReference>
<evidence type="ECO:0000313" key="3">
    <source>
        <dbReference type="EnsemblMetazoa" id="HelroP158963"/>
    </source>
</evidence>
<dbReference type="RefSeq" id="XP_009009151.1">
    <property type="nucleotide sequence ID" value="XM_009010903.1"/>
</dbReference>
<sequence>MYHGWLLHLSVNNDTILVGAATYLSYNGIGFHAKLGAAESKDLTHNDPNITLAGYSIAAGQILNRSPTDIVGAPRFMMKGAVLLYDDSSILPRKIIPGEQYFSGFGMDVGTGDFDNNGFRFLYC</sequence>
<dbReference type="Proteomes" id="UP000015101">
    <property type="component" value="Unassembled WGS sequence"/>
</dbReference>
<dbReference type="AlphaFoldDB" id="T1ENF9"/>
<accession>T1ENF9</accession>